<reference evidence="4 5" key="1">
    <citation type="journal article" date="2015" name="Int. J. Syst. Evol. Microbiol.">
        <title>Gemmobacter intermedius sp. nov., isolated from a white stork (Ciconia ciconia).</title>
        <authorList>
            <person name="Kampfer P."/>
            <person name="Jerzak L."/>
            <person name="Wilharm G."/>
            <person name="Golke J."/>
            <person name="Busse H.J."/>
            <person name="Glaeser S.P."/>
        </authorList>
    </citation>
    <scope>NUCLEOTIDE SEQUENCE [LARGE SCALE GENOMIC DNA]</scope>
    <source>
        <strain evidence="4 5">119/4</strain>
    </source>
</reference>
<organism evidence="4 5">
    <name type="scientific">Falsigemmobacter intermedius</name>
    <dbReference type="NCBI Taxonomy" id="1553448"/>
    <lineage>
        <taxon>Bacteria</taxon>
        <taxon>Pseudomonadati</taxon>
        <taxon>Pseudomonadota</taxon>
        <taxon>Alphaproteobacteria</taxon>
        <taxon>Rhodobacterales</taxon>
        <taxon>Paracoccaceae</taxon>
        <taxon>Falsigemmobacter</taxon>
    </lineage>
</organism>
<dbReference type="Proteomes" id="UP000287168">
    <property type="component" value="Unassembled WGS sequence"/>
</dbReference>
<keyword evidence="1" id="KW-0479">Metal-binding</keyword>
<dbReference type="GO" id="GO:0046872">
    <property type="term" value="F:metal ion binding"/>
    <property type="evidence" value="ECO:0007669"/>
    <property type="project" value="UniProtKB-KW"/>
</dbReference>
<protein>
    <recommendedName>
        <fullName evidence="1">Microcystinase C</fullName>
        <shortName evidence="1">MlrC</shortName>
    </recommendedName>
</protein>
<name>A0A444MBQ1_9RHOB</name>
<dbReference type="OrthoDB" id="9782658at2"/>
<accession>A0A444MBQ1</accession>
<dbReference type="AlphaFoldDB" id="A0A444MBQ1"/>
<comment type="function">
    <text evidence="1">Involved in peptidolytic degradation of cyclic heptapeptide hepatotoxin microcystin (MC).</text>
</comment>
<feature type="domain" description="Microcystin LR degradation protein MlrC N-terminal" evidence="3">
    <location>
        <begin position="2"/>
        <end position="283"/>
    </location>
</feature>
<evidence type="ECO:0000256" key="1">
    <source>
        <dbReference type="PIRNR" id="PIRNR012702"/>
    </source>
</evidence>
<dbReference type="GO" id="GO:0006508">
    <property type="term" value="P:proteolysis"/>
    <property type="evidence" value="ECO:0007669"/>
    <property type="project" value="UniProtKB-KW"/>
</dbReference>
<gene>
    <name evidence="4" type="ORF">EP867_09515</name>
</gene>
<comment type="caution">
    <text evidence="4">The sequence shown here is derived from an EMBL/GenBank/DDBJ whole genome shotgun (WGS) entry which is preliminary data.</text>
</comment>
<evidence type="ECO:0000313" key="5">
    <source>
        <dbReference type="Proteomes" id="UP000287168"/>
    </source>
</evidence>
<comment type="cofactor">
    <cofactor evidence="1">
        <name>Zn(2+)</name>
        <dbReference type="ChEBI" id="CHEBI:29105"/>
    </cofactor>
    <text evidence="1">Binds 1 zinc ion per subunit.</text>
</comment>
<dbReference type="InterPro" id="IPR010799">
    <property type="entry name" value="MlrC_C"/>
</dbReference>
<dbReference type="Pfam" id="PF07171">
    <property type="entry name" value="MlrC_C"/>
    <property type="match status" value="1"/>
</dbReference>
<keyword evidence="1" id="KW-0378">Hydrolase</keyword>
<feature type="domain" description="Microcystin LR degradation protein MlrC C-terminal" evidence="2">
    <location>
        <begin position="297"/>
        <end position="478"/>
    </location>
</feature>
<keyword evidence="1" id="KW-0645">Protease</keyword>
<dbReference type="GO" id="GO:0008237">
    <property type="term" value="F:metallopeptidase activity"/>
    <property type="evidence" value="ECO:0007669"/>
    <property type="project" value="UniProtKB-KW"/>
</dbReference>
<dbReference type="InterPro" id="IPR009197">
    <property type="entry name" value="MlrC"/>
</dbReference>
<evidence type="ECO:0000259" key="3">
    <source>
        <dbReference type="Pfam" id="PF07364"/>
    </source>
</evidence>
<sequence length="501" mass="53494">MRLLIAQVNHETNTFSPLPTPLAAFRPVYGAEALAAARGKQTPVGAFLDWAERRGYEVTCPILAHAYPSGPVADEAFELICDTILADLDDSIDLVLLDLHGAMVTRSYEDGEGELIARLRRRRPDVPIGVALDLHAHVTKALAAGVQAICGYLSYPHIDMYETGERLCEAMERRERLQGLTLHHIPLPLIAHTLPMNSERPGVMRDMLDAVSALAEENGMVDVSLFGGFPASDIREAGMSLVALAEPGHDPAPALESIADAIWARRAEFIYDQKPLEVSLAEAQAALSAPGAGPVLLLDHGDNCMSGGTCDNIDVLKAALEAGFTGLVAGPIHDPAVVAQAFAAGEGAEITVSLGNKISAESFAPPAPPLSLTAKVTRLGSGDYTVTGPIYTGMLCRMGRVALLSTPEAQILVAETAHEPWDRGIFTSVGVIPEEASVLLLKSRMYCRPVFEPLSKVVVEVAGGGVTGSDFRLFDFKNLRRPIYPLDAGASRKTDDDPRTP</sequence>
<keyword evidence="1" id="KW-0482">Metalloprotease</keyword>
<dbReference type="InterPro" id="IPR015995">
    <property type="entry name" value="MlrC_N"/>
</dbReference>
<keyword evidence="5" id="KW-1185">Reference proteome</keyword>
<dbReference type="RefSeq" id="WP_128488522.1">
    <property type="nucleotide sequence ID" value="NZ_JBHLXB010000002.1"/>
</dbReference>
<dbReference type="EMBL" id="SBLC01000011">
    <property type="protein sequence ID" value="RWY41416.1"/>
    <property type="molecule type" value="Genomic_DNA"/>
</dbReference>
<evidence type="ECO:0000259" key="2">
    <source>
        <dbReference type="Pfam" id="PF07171"/>
    </source>
</evidence>
<comment type="similarity">
    <text evidence="1">Belongs to the peptidase M81 family.</text>
</comment>
<dbReference type="PIRSF" id="PIRSF012702">
    <property type="entry name" value="UCP012702"/>
    <property type="match status" value="1"/>
</dbReference>
<evidence type="ECO:0000313" key="4">
    <source>
        <dbReference type="EMBL" id="RWY41416.1"/>
    </source>
</evidence>
<dbReference type="Pfam" id="PF07364">
    <property type="entry name" value="DUF1485"/>
    <property type="match status" value="1"/>
</dbReference>
<proteinExistence type="inferred from homology"/>